<comment type="caution">
    <text evidence="2">The sequence shown here is derived from an EMBL/GenBank/DDBJ whole genome shotgun (WGS) entry which is preliminary data.</text>
</comment>
<feature type="region of interest" description="Disordered" evidence="1">
    <location>
        <begin position="1"/>
        <end position="42"/>
    </location>
</feature>
<organism evidence="2 3">
    <name type="scientific">Hymenoscyphus albidus</name>
    <dbReference type="NCBI Taxonomy" id="595503"/>
    <lineage>
        <taxon>Eukaryota</taxon>
        <taxon>Fungi</taxon>
        <taxon>Dikarya</taxon>
        <taxon>Ascomycota</taxon>
        <taxon>Pezizomycotina</taxon>
        <taxon>Leotiomycetes</taxon>
        <taxon>Helotiales</taxon>
        <taxon>Helotiaceae</taxon>
        <taxon>Hymenoscyphus</taxon>
    </lineage>
</organism>
<evidence type="ECO:0000256" key="1">
    <source>
        <dbReference type="SAM" id="MobiDB-lite"/>
    </source>
</evidence>
<name>A0A9N9LL79_9HELO</name>
<protein>
    <submittedName>
        <fullName evidence="2">Uncharacterized protein</fullName>
    </submittedName>
</protein>
<dbReference type="EMBL" id="CAJVRM010000164">
    <property type="protein sequence ID" value="CAG8976178.1"/>
    <property type="molecule type" value="Genomic_DNA"/>
</dbReference>
<dbReference type="AlphaFoldDB" id="A0A9N9LL79"/>
<feature type="compositionally biased region" description="Basic and acidic residues" evidence="1">
    <location>
        <begin position="1"/>
        <end position="29"/>
    </location>
</feature>
<reference evidence="2" key="1">
    <citation type="submission" date="2021-07" db="EMBL/GenBank/DDBJ databases">
        <authorList>
            <person name="Durling M."/>
        </authorList>
    </citation>
    <scope>NUCLEOTIDE SEQUENCE</scope>
</reference>
<evidence type="ECO:0000313" key="2">
    <source>
        <dbReference type="EMBL" id="CAG8976178.1"/>
    </source>
</evidence>
<keyword evidence="3" id="KW-1185">Reference proteome</keyword>
<dbReference type="Proteomes" id="UP000701801">
    <property type="component" value="Unassembled WGS sequence"/>
</dbReference>
<proteinExistence type="predicted"/>
<gene>
    <name evidence="2" type="ORF">HYALB_00010436</name>
</gene>
<evidence type="ECO:0000313" key="3">
    <source>
        <dbReference type="Proteomes" id="UP000701801"/>
    </source>
</evidence>
<accession>A0A9N9LL79</accession>
<sequence length="135" mass="16380">MRIQELEEKQSPKERKEDALHEFSKEERRPRHKINRNKQCQTPRIPFILTSFTKRIRRINTIHHRQNEDPNQEIPLQYIIRIEINTVHPKPIPDPPNGQEQQYKFQHRDSDIRLGARERYLAECTRNVGDDSYPY</sequence>